<dbReference type="InterPro" id="IPR013761">
    <property type="entry name" value="SAM/pointed_sf"/>
</dbReference>
<organism evidence="2 3">
    <name type="scientific">Rhizophagus irregularis</name>
    <dbReference type="NCBI Taxonomy" id="588596"/>
    <lineage>
        <taxon>Eukaryota</taxon>
        <taxon>Fungi</taxon>
        <taxon>Fungi incertae sedis</taxon>
        <taxon>Mucoromycota</taxon>
        <taxon>Glomeromycotina</taxon>
        <taxon>Glomeromycetes</taxon>
        <taxon>Glomerales</taxon>
        <taxon>Glomeraceae</taxon>
        <taxon>Rhizophagus</taxon>
    </lineage>
</organism>
<gene>
    <name evidence="2" type="ORF">RhiirA4_121346</name>
</gene>
<dbReference type="VEuPathDB" id="FungiDB:RhiirA1_479134"/>
<dbReference type="VEuPathDB" id="FungiDB:RhiirFUN_012959"/>
<reference evidence="2 3" key="1">
    <citation type="submission" date="2015-10" db="EMBL/GenBank/DDBJ databases">
        <title>Genome analyses suggest a sexual origin of heterokaryosis in a supposedly ancient asexual fungus.</title>
        <authorList>
            <person name="Ropars J."/>
            <person name="Sedzielewska K."/>
            <person name="Noel J."/>
            <person name="Charron P."/>
            <person name="Farinelli L."/>
            <person name="Marton T."/>
            <person name="Kruger M."/>
            <person name="Pelin A."/>
            <person name="Brachmann A."/>
            <person name="Corradi N."/>
        </authorList>
    </citation>
    <scope>NUCLEOTIDE SEQUENCE [LARGE SCALE GENOMIC DNA]</scope>
    <source>
        <strain evidence="2 3">A4</strain>
    </source>
</reference>
<dbReference type="AlphaFoldDB" id="A0A2I1GAC3"/>
<feature type="compositionally biased region" description="Polar residues" evidence="1">
    <location>
        <begin position="18"/>
        <end position="27"/>
    </location>
</feature>
<evidence type="ECO:0000256" key="1">
    <source>
        <dbReference type="SAM" id="MobiDB-lite"/>
    </source>
</evidence>
<keyword evidence="3" id="KW-1185">Reference proteome</keyword>
<dbReference type="EMBL" id="LLXI01000261">
    <property type="protein sequence ID" value="PKY43578.1"/>
    <property type="molecule type" value="Genomic_DNA"/>
</dbReference>
<evidence type="ECO:0000313" key="2">
    <source>
        <dbReference type="EMBL" id="PKY43578.1"/>
    </source>
</evidence>
<accession>A0A2I1GAC3</accession>
<dbReference type="SUPFAM" id="SSF47769">
    <property type="entry name" value="SAM/Pointed domain"/>
    <property type="match status" value="1"/>
</dbReference>
<feature type="region of interest" description="Disordered" evidence="1">
    <location>
        <begin position="1"/>
        <end position="70"/>
    </location>
</feature>
<protein>
    <submittedName>
        <fullName evidence="2">Uncharacterized protein</fullName>
    </submittedName>
</protein>
<dbReference type="Gene3D" id="1.10.150.50">
    <property type="entry name" value="Transcription Factor, Ets-1"/>
    <property type="match status" value="1"/>
</dbReference>
<proteinExistence type="predicted"/>
<dbReference type="Proteomes" id="UP000234323">
    <property type="component" value="Unassembled WGS sequence"/>
</dbReference>
<feature type="compositionally biased region" description="Polar residues" evidence="1">
    <location>
        <begin position="45"/>
        <end position="57"/>
    </location>
</feature>
<dbReference type="VEuPathDB" id="FungiDB:FUN_015672"/>
<evidence type="ECO:0000313" key="3">
    <source>
        <dbReference type="Proteomes" id="UP000234323"/>
    </source>
</evidence>
<feature type="compositionally biased region" description="Basic and acidic residues" evidence="1">
    <location>
        <begin position="31"/>
        <end position="44"/>
    </location>
</feature>
<comment type="caution">
    <text evidence="2">The sequence shown here is derived from an EMBL/GenBank/DDBJ whole genome shotgun (WGS) entry which is preliminary data.</text>
</comment>
<sequence length="144" mass="15707">MGDVEPTEVAPSSKVDVQISNVGTSSKNKGKSKEIASSLKDKSVSTEGVESTKVSPTSKDREASSTTPSVEEIKKWKRADVMNFLREKQEDLDLDDEDIEIIRKNKVAGQAFLLLTEENLIQDGLPRGPAKSIAYLIETLKGGK</sequence>
<name>A0A2I1GAC3_9GLOM</name>